<dbReference type="SUPFAM" id="SSF53807">
    <property type="entry name" value="Helical backbone' metal receptor"/>
    <property type="match status" value="1"/>
</dbReference>
<gene>
    <name evidence="7" type="ORF">ACFQB0_05075</name>
</gene>
<keyword evidence="8" id="KW-1185">Reference proteome</keyword>
<dbReference type="PROSITE" id="PS50983">
    <property type="entry name" value="FE_B12_PBP"/>
    <property type="match status" value="1"/>
</dbReference>
<evidence type="ECO:0000259" key="6">
    <source>
        <dbReference type="PROSITE" id="PS50983"/>
    </source>
</evidence>
<evidence type="ECO:0000256" key="2">
    <source>
        <dbReference type="ARBA" id="ARBA00008814"/>
    </source>
</evidence>
<dbReference type="InterPro" id="IPR002491">
    <property type="entry name" value="ABC_transptr_periplasmic_BD"/>
</dbReference>
<dbReference type="InterPro" id="IPR051313">
    <property type="entry name" value="Bact_iron-sidero_bind"/>
</dbReference>
<reference evidence="8" key="1">
    <citation type="journal article" date="2019" name="Int. J. Syst. Evol. Microbiol.">
        <title>The Global Catalogue of Microorganisms (GCM) 10K type strain sequencing project: providing services to taxonomists for standard genome sequencing and annotation.</title>
        <authorList>
            <consortium name="The Broad Institute Genomics Platform"/>
            <consortium name="The Broad Institute Genome Sequencing Center for Infectious Disease"/>
            <person name="Wu L."/>
            <person name="Ma J."/>
        </authorList>
    </citation>
    <scope>NUCLEOTIDE SEQUENCE [LARGE SCALE GENOMIC DNA]</scope>
    <source>
        <strain evidence="8">CCUG 43304</strain>
    </source>
</reference>
<accession>A0ABW1VF02</accession>
<dbReference type="EMBL" id="JBHSTP010000001">
    <property type="protein sequence ID" value="MFC6355477.1"/>
    <property type="molecule type" value="Genomic_DNA"/>
</dbReference>
<organism evidence="7 8">
    <name type="scientific">Luethyella okanaganae</name>
    <dbReference type="NCBI Taxonomy" id="69372"/>
    <lineage>
        <taxon>Bacteria</taxon>
        <taxon>Bacillati</taxon>
        <taxon>Actinomycetota</taxon>
        <taxon>Actinomycetes</taxon>
        <taxon>Micrococcales</taxon>
        <taxon>Microbacteriaceae</taxon>
        <taxon>Luethyella</taxon>
    </lineage>
</organism>
<protein>
    <submittedName>
        <fullName evidence="7">ABC transporter substrate-binding protein</fullName>
    </submittedName>
</protein>
<feature type="signal peptide" evidence="5">
    <location>
        <begin position="1"/>
        <end position="28"/>
    </location>
</feature>
<evidence type="ECO:0000313" key="8">
    <source>
        <dbReference type="Proteomes" id="UP001596306"/>
    </source>
</evidence>
<feature type="domain" description="Fe/B12 periplasmic-binding" evidence="6">
    <location>
        <begin position="55"/>
        <end position="311"/>
    </location>
</feature>
<evidence type="ECO:0000256" key="5">
    <source>
        <dbReference type="SAM" id="SignalP"/>
    </source>
</evidence>
<sequence length="312" mass="33200">MHRPVRLITAVFTAAALLLAATGCGASAGPSTKSAEQRSIAHELGETEITGTPERVVALEFSFVDTLLVLGVDPVGIADDDDESRVTQLAGDKIDYDSVGTRSEPNQEIIASLAPDLIIADLDRHSAIYEQLSAIAPTVVLNSREGSYKDIRDGVLTIADALGDEPKGEAVLAAHDKTMSGYADLIPNTETRTFQLAVARDDSLRLHTSGSFDGAVLNALGLTVAVQSEKPYEDVDLERVAGVNPGVLLIATDANNPITAQWAKNAVWTGMTAIANGSSYDVDRNVFTRFRGLRSAELVARDILSHVYGTRV</sequence>
<dbReference type="Pfam" id="PF01497">
    <property type="entry name" value="Peripla_BP_2"/>
    <property type="match status" value="1"/>
</dbReference>
<dbReference type="Gene3D" id="3.40.50.1980">
    <property type="entry name" value="Nitrogenase molybdenum iron protein domain"/>
    <property type="match status" value="2"/>
</dbReference>
<comment type="similarity">
    <text evidence="2">Belongs to the bacterial solute-binding protein 8 family.</text>
</comment>
<name>A0ABW1VF02_9MICO</name>
<evidence type="ECO:0000256" key="3">
    <source>
        <dbReference type="ARBA" id="ARBA00022448"/>
    </source>
</evidence>
<proteinExistence type="inferred from homology"/>
<dbReference type="PANTHER" id="PTHR30532">
    <property type="entry name" value="IRON III DICITRATE-BINDING PERIPLASMIC PROTEIN"/>
    <property type="match status" value="1"/>
</dbReference>
<evidence type="ECO:0000256" key="1">
    <source>
        <dbReference type="ARBA" id="ARBA00004196"/>
    </source>
</evidence>
<dbReference type="PANTHER" id="PTHR30532:SF29">
    <property type="entry name" value="FE(3+) DICITRATE-BINDING PERIPLASMIC PROTEIN"/>
    <property type="match status" value="1"/>
</dbReference>
<comment type="subcellular location">
    <subcellularLocation>
        <location evidence="1">Cell envelope</location>
    </subcellularLocation>
</comment>
<evidence type="ECO:0000313" key="7">
    <source>
        <dbReference type="EMBL" id="MFC6355477.1"/>
    </source>
</evidence>
<keyword evidence="4 5" id="KW-0732">Signal</keyword>
<dbReference type="RefSeq" id="WP_386728363.1">
    <property type="nucleotide sequence ID" value="NZ_JBHSTP010000001.1"/>
</dbReference>
<dbReference type="PROSITE" id="PS51257">
    <property type="entry name" value="PROKAR_LIPOPROTEIN"/>
    <property type="match status" value="1"/>
</dbReference>
<dbReference type="CDD" id="cd01146">
    <property type="entry name" value="FhuD"/>
    <property type="match status" value="1"/>
</dbReference>
<feature type="chain" id="PRO_5045457372" evidence="5">
    <location>
        <begin position="29"/>
        <end position="312"/>
    </location>
</feature>
<dbReference type="Proteomes" id="UP001596306">
    <property type="component" value="Unassembled WGS sequence"/>
</dbReference>
<comment type="caution">
    <text evidence="7">The sequence shown here is derived from an EMBL/GenBank/DDBJ whole genome shotgun (WGS) entry which is preliminary data.</text>
</comment>
<evidence type="ECO:0000256" key="4">
    <source>
        <dbReference type="ARBA" id="ARBA00022729"/>
    </source>
</evidence>
<keyword evidence="3" id="KW-0813">Transport</keyword>